<comment type="caution">
    <text evidence="8">The sequence shown here is derived from an EMBL/GenBank/DDBJ whole genome shotgun (WGS) entry which is preliminary data.</text>
</comment>
<dbReference type="PROSITE" id="PS51257">
    <property type="entry name" value="PROKAR_LIPOPROTEIN"/>
    <property type="match status" value="1"/>
</dbReference>
<dbReference type="Pfam" id="PF14322">
    <property type="entry name" value="SusD-like_3"/>
    <property type="match status" value="1"/>
</dbReference>
<dbReference type="OrthoDB" id="1109873at2"/>
<dbReference type="STRING" id="869213.GCA_000517085_04591"/>
<dbReference type="AlphaFoldDB" id="W7XXU4"/>
<keyword evidence="5" id="KW-0998">Cell outer membrane</keyword>
<evidence type="ECO:0000313" key="8">
    <source>
        <dbReference type="EMBL" id="GAF03330.1"/>
    </source>
</evidence>
<dbReference type="InterPro" id="IPR033985">
    <property type="entry name" value="SusD-like_N"/>
</dbReference>
<dbReference type="eggNOG" id="COG1435">
    <property type="taxonomic scope" value="Bacteria"/>
</dbReference>
<gene>
    <name evidence="8" type="ORF">JCM21142_41998</name>
</gene>
<evidence type="ECO:0000256" key="4">
    <source>
        <dbReference type="ARBA" id="ARBA00023136"/>
    </source>
</evidence>
<feature type="domain" description="SusD-like N-terminal" evidence="7">
    <location>
        <begin position="20"/>
        <end position="232"/>
    </location>
</feature>
<keyword evidence="3" id="KW-0732">Signal</keyword>
<organism evidence="8 9">
    <name type="scientific">Saccharicrinis fermentans DSM 9555 = JCM 21142</name>
    <dbReference type="NCBI Taxonomy" id="869213"/>
    <lineage>
        <taxon>Bacteria</taxon>
        <taxon>Pseudomonadati</taxon>
        <taxon>Bacteroidota</taxon>
        <taxon>Bacteroidia</taxon>
        <taxon>Marinilabiliales</taxon>
        <taxon>Marinilabiliaceae</taxon>
        <taxon>Saccharicrinis</taxon>
    </lineage>
</organism>
<dbReference type="Pfam" id="PF07980">
    <property type="entry name" value="SusD_RagB"/>
    <property type="match status" value="1"/>
</dbReference>
<comment type="similarity">
    <text evidence="2">Belongs to the SusD family.</text>
</comment>
<comment type="subcellular location">
    <subcellularLocation>
        <location evidence="1">Cell outer membrane</location>
    </subcellularLocation>
</comment>
<evidence type="ECO:0000256" key="5">
    <source>
        <dbReference type="ARBA" id="ARBA00023237"/>
    </source>
</evidence>
<dbReference type="EMBL" id="BAMD01000021">
    <property type="protein sequence ID" value="GAF03330.1"/>
    <property type="molecule type" value="Genomic_DNA"/>
</dbReference>
<evidence type="ECO:0000313" key="9">
    <source>
        <dbReference type="Proteomes" id="UP000019402"/>
    </source>
</evidence>
<dbReference type="InterPro" id="IPR011990">
    <property type="entry name" value="TPR-like_helical_dom_sf"/>
</dbReference>
<accession>W7XXU4</accession>
<proteinExistence type="inferred from homology"/>
<dbReference type="SUPFAM" id="SSF48452">
    <property type="entry name" value="TPR-like"/>
    <property type="match status" value="1"/>
</dbReference>
<protein>
    <submittedName>
        <fullName evidence="8">SusD family protein</fullName>
    </submittedName>
</protein>
<keyword evidence="4" id="KW-0472">Membrane</keyword>
<keyword evidence="9" id="KW-1185">Reference proteome</keyword>
<name>W7XXU4_9BACT</name>
<sequence length="617" mass="71760">MKNILYIILFTLVFFSCGEDYLDKSEDVDIITEEEVFSTYYNMRKYADNMYNMIFNTNAIEVMGDNKHYSHPIVYSDEGIASYPRTQYDAGIEGNYLYYTQKGSGNGLYEFTFPFEAGWQGIRIANITIERIDQPDDITEEQKDFLIGECAFVRAMCYFQILKRYGGMPYFRNSLDLNEYLGYDRLSYYQTAQEIAADCDLAFDKLPHTWDSSNTGRPIKAAALALKSRVLLYAASPTYNTENDYSKWEEAAVAANQLIEYIESDNTYHSLIDASEAIELDVQTVDGEDYLKGSPEKLTAYREIFMNHVLNSEIIFSYYRETNHYYNNTMPGRVFFTKDYLKNKYSLGACPTQDVVDWFETQNGLSTEDDPTFNEQNPYINRDPRFYNDILYNQVSWPNGKNGDEVQTYATGPDGSVGKDYRKKSSDWPNSYTGYMARKFWPEGISGSTTAGKVPFIVPAVWFRVSEAYLNYAEAAYEASGRNNFEATYPANALYSAQQAVNKIRNRVGMPNINSQYLNHNDFIQRIRNERSVEFCFEDGHRWWDIRRWHIAHTDEIRTVYRTNLDWVGVSPEYPTGYMFSKVQHEIVKGFEERHYLYPLKDDDVAIHIEFDQNPGW</sequence>
<dbReference type="Proteomes" id="UP000019402">
    <property type="component" value="Unassembled WGS sequence"/>
</dbReference>
<evidence type="ECO:0000256" key="3">
    <source>
        <dbReference type="ARBA" id="ARBA00022729"/>
    </source>
</evidence>
<evidence type="ECO:0000259" key="7">
    <source>
        <dbReference type="Pfam" id="PF14322"/>
    </source>
</evidence>
<dbReference type="RefSeq" id="WP_027473774.1">
    <property type="nucleotide sequence ID" value="NZ_BAMD01000021.1"/>
</dbReference>
<evidence type="ECO:0000256" key="2">
    <source>
        <dbReference type="ARBA" id="ARBA00006275"/>
    </source>
</evidence>
<dbReference type="InterPro" id="IPR012944">
    <property type="entry name" value="SusD_RagB_dom"/>
</dbReference>
<feature type="domain" description="RagB/SusD" evidence="6">
    <location>
        <begin position="313"/>
        <end position="617"/>
    </location>
</feature>
<evidence type="ECO:0000259" key="6">
    <source>
        <dbReference type="Pfam" id="PF07980"/>
    </source>
</evidence>
<reference evidence="8 9" key="1">
    <citation type="journal article" date="2014" name="Genome Announc.">
        <title>Draft Genome Sequence of Cytophaga fermentans JCM 21142T, a Facultative Anaerobe Isolated from Marine Mud.</title>
        <authorList>
            <person name="Starns D."/>
            <person name="Oshima K."/>
            <person name="Suda W."/>
            <person name="Iino T."/>
            <person name="Yuki M."/>
            <person name="Inoue J."/>
            <person name="Kitamura K."/>
            <person name="Iida T."/>
            <person name="Darby A."/>
            <person name="Hattori M."/>
            <person name="Ohkuma M."/>
        </authorList>
    </citation>
    <scope>NUCLEOTIDE SEQUENCE [LARGE SCALE GENOMIC DNA]</scope>
    <source>
        <strain evidence="8 9">JCM 21142</strain>
    </source>
</reference>
<evidence type="ECO:0000256" key="1">
    <source>
        <dbReference type="ARBA" id="ARBA00004442"/>
    </source>
</evidence>
<dbReference type="GO" id="GO:0009279">
    <property type="term" value="C:cell outer membrane"/>
    <property type="evidence" value="ECO:0007669"/>
    <property type="project" value="UniProtKB-SubCell"/>
</dbReference>
<dbReference type="Gene3D" id="1.25.40.390">
    <property type="match status" value="1"/>
</dbReference>